<dbReference type="InterPro" id="IPR000524">
    <property type="entry name" value="Tscrpt_reg_HTH_GntR"/>
</dbReference>
<dbReference type="InterPro" id="IPR046335">
    <property type="entry name" value="LacI/GalR-like_sensor"/>
</dbReference>
<evidence type="ECO:0000313" key="5">
    <source>
        <dbReference type="Proteomes" id="UP000323274"/>
    </source>
</evidence>
<dbReference type="PROSITE" id="PS50949">
    <property type="entry name" value="HTH_GNTR"/>
    <property type="match status" value="1"/>
</dbReference>
<keyword evidence="2" id="KW-0238">DNA-binding</keyword>
<dbReference type="InterPro" id="IPR028082">
    <property type="entry name" value="Peripla_BP_I"/>
</dbReference>
<comment type="caution">
    <text evidence="4">The sequence shown here is derived from an EMBL/GenBank/DDBJ whole genome shotgun (WGS) entry which is preliminary data.</text>
</comment>
<gene>
    <name evidence="4" type="primary">araR</name>
    <name evidence="4" type="ORF">LCIT_05080</name>
</gene>
<dbReference type="AlphaFoldDB" id="A0A5A5TZP6"/>
<dbReference type="Proteomes" id="UP000323274">
    <property type="component" value="Unassembled WGS sequence"/>
</dbReference>
<proteinExistence type="predicted"/>
<evidence type="ECO:0000313" key="4">
    <source>
        <dbReference type="EMBL" id="GDZ83266.1"/>
    </source>
</evidence>
<dbReference type="CDD" id="cd07377">
    <property type="entry name" value="WHTH_GntR"/>
    <property type="match status" value="1"/>
</dbReference>
<dbReference type="PRINTS" id="PR00035">
    <property type="entry name" value="HTHGNTR"/>
</dbReference>
<keyword evidence="3" id="KW-0804">Transcription</keyword>
<dbReference type="Gene3D" id="1.10.10.10">
    <property type="entry name" value="Winged helix-like DNA-binding domain superfamily/Winged helix DNA-binding domain"/>
    <property type="match status" value="1"/>
</dbReference>
<dbReference type="Pfam" id="PF13377">
    <property type="entry name" value="Peripla_BP_3"/>
    <property type="match status" value="1"/>
</dbReference>
<dbReference type="InterPro" id="IPR033532">
    <property type="entry name" value="AraR_ligand_bind_dom"/>
</dbReference>
<dbReference type="SUPFAM" id="SSF46785">
    <property type="entry name" value="Winged helix' DNA-binding domain"/>
    <property type="match status" value="1"/>
</dbReference>
<evidence type="ECO:0000256" key="2">
    <source>
        <dbReference type="ARBA" id="ARBA00023125"/>
    </source>
</evidence>
<accession>A0A5A5TZP6</accession>
<dbReference type="Gene3D" id="3.40.50.2300">
    <property type="match status" value="2"/>
</dbReference>
<dbReference type="InterPro" id="IPR036388">
    <property type="entry name" value="WH-like_DNA-bd_sf"/>
</dbReference>
<dbReference type="PANTHER" id="PTHR30146:SF150">
    <property type="entry name" value="ARABINOSE METABOLISM TRANSCRIPTIONAL REPRESSOR"/>
    <property type="match status" value="1"/>
</dbReference>
<dbReference type="RefSeq" id="WP_004905913.1">
    <property type="nucleotide sequence ID" value="NZ_BJJW01000002.1"/>
</dbReference>
<dbReference type="Pfam" id="PF00392">
    <property type="entry name" value="GntR"/>
    <property type="match status" value="1"/>
</dbReference>
<dbReference type="GO" id="GO:0003700">
    <property type="term" value="F:DNA-binding transcription factor activity"/>
    <property type="evidence" value="ECO:0007669"/>
    <property type="project" value="InterPro"/>
</dbReference>
<evidence type="ECO:0000256" key="1">
    <source>
        <dbReference type="ARBA" id="ARBA00023015"/>
    </source>
</evidence>
<sequence length="363" mass="40872">MPSKYETVKKYILDQIVTGELQKDQKLPTESEMMATFSVSRYTIRRAISDLENENYVYRIQGGGSFVTDWQTQRTPDKMPRVIGILSTHVASYIFPAIIDGADQVISDSGFSLSLANTHNQPARERTALINLMSQNLAGLIVEPTQSAIPTPNIDLYQKLQKMAIPIVFINAGYQNVADVSVISDDSEAIYRATNYLISKGHHRIVGVFQVDDQQGVNRLDGYMKAYQAHSALLTDCMPMMYKSDDVTQALHQINELVVQSPTKRPTAIIAYNDQLAIRIIAMIHDLGLRVPEDISVMGFDDFQLSQYLSPRLTTMTHEKQKMGQDAAKLLIQKINHHKVASIIYRPELIERDSVKDLSVHDD</sequence>
<evidence type="ECO:0000256" key="3">
    <source>
        <dbReference type="ARBA" id="ARBA00023163"/>
    </source>
</evidence>
<protein>
    <submittedName>
        <fullName evidence="4">GntR family transcriptional regulator</fullName>
    </submittedName>
</protein>
<organism evidence="4 5">
    <name type="scientific">Leuconostoc citreum</name>
    <dbReference type="NCBI Taxonomy" id="33964"/>
    <lineage>
        <taxon>Bacteria</taxon>
        <taxon>Bacillati</taxon>
        <taxon>Bacillota</taxon>
        <taxon>Bacilli</taxon>
        <taxon>Lactobacillales</taxon>
        <taxon>Lactobacillaceae</taxon>
        <taxon>Leuconostoc</taxon>
    </lineage>
</organism>
<dbReference type="GO" id="GO:0000976">
    <property type="term" value="F:transcription cis-regulatory region binding"/>
    <property type="evidence" value="ECO:0007669"/>
    <property type="project" value="TreeGrafter"/>
</dbReference>
<dbReference type="SUPFAM" id="SSF53822">
    <property type="entry name" value="Periplasmic binding protein-like I"/>
    <property type="match status" value="1"/>
</dbReference>
<dbReference type="InterPro" id="IPR036390">
    <property type="entry name" value="WH_DNA-bd_sf"/>
</dbReference>
<dbReference type="SMART" id="SM00345">
    <property type="entry name" value="HTH_GNTR"/>
    <property type="match status" value="1"/>
</dbReference>
<reference evidence="4 5" key="1">
    <citation type="submission" date="2019-04" db="EMBL/GenBank/DDBJ databases">
        <title>A pseudo-fructophilic Leuconostoc citreum strain F192-5 isolated from peel of satsuma mandarin: the first report for isolation and characterization of strain-dependent fructophilic-like characteristics.</title>
        <authorList>
            <person name="Maeno S."/>
            <person name="Tanizawa Y."/>
            <person name="Kajikawa A."/>
            <person name="Kanesaki Y."/>
            <person name="Kubota E."/>
            <person name="Arita M."/>
            <person name="Leon D."/>
            <person name="Endo A."/>
        </authorList>
    </citation>
    <scope>NUCLEOTIDE SEQUENCE [LARGE SCALE GENOMIC DNA]</scope>
    <source>
        <strain evidence="4 5">F192-5</strain>
    </source>
</reference>
<dbReference type="EMBL" id="BJJW01000002">
    <property type="protein sequence ID" value="GDZ83266.1"/>
    <property type="molecule type" value="Genomic_DNA"/>
</dbReference>
<dbReference type="CDD" id="cd01541">
    <property type="entry name" value="PBP1_AraR"/>
    <property type="match status" value="1"/>
</dbReference>
<keyword evidence="1" id="KW-0805">Transcription regulation</keyword>
<dbReference type="PANTHER" id="PTHR30146">
    <property type="entry name" value="LACI-RELATED TRANSCRIPTIONAL REPRESSOR"/>
    <property type="match status" value="1"/>
</dbReference>
<name>A0A5A5TZP6_LEUCI</name>